<feature type="transmembrane region" description="Helical" evidence="9">
    <location>
        <begin position="127"/>
        <end position="147"/>
    </location>
</feature>
<proteinExistence type="inferred from homology"/>
<dbReference type="AlphaFoldDB" id="A0A0S2IB84"/>
<evidence type="ECO:0000256" key="5">
    <source>
        <dbReference type="ARBA" id="ARBA00022967"/>
    </source>
</evidence>
<organism evidence="11">
    <name type="scientific">Plotocnide borealis</name>
    <dbReference type="NCBI Taxonomy" id="1755686"/>
    <lineage>
        <taxon>Eukaryota</taxon>
        <taxon>Metazoa</taxon>
        <taxon>Cnidaria</taxon>
        <taxon>Hydrozoa</taxon>
        <taxon>Hydroidolina</taxon>
        <taxon>Anthoathecata</taxon>
        <taxon>Aplanulata</taxon>
        <taxon>Boreohydridae</taxon>
        <taxon>Plotocnide</taxon>
    </lineage>
</organism>
<dbReference type="PANTHER" id="PTHR11403">
    <property type="entry name" value="CYTOCHROME C OXIDASE SUBUNIT III"/>
    <property type="match status" value="1"/>
</dbReference>
<evidence type="ECO:0000256" key="9">
    <source>
        <dbReference type="SAM" id="Phobius"/>
    </source>
</evidence>
<keyword evidence="6 9" id="KW-1133">Transmembrane helix</keyword>
<dbReference type="PANTHER" id="PTHR11403:SF7">
    <property type="entry name" value="CYTOCHROME C OXIDASE SUBUNIT 3"/>
    <property type="match status" value="1"/>
</dbReference>
<evidence type="ECO:0000256" key="6">
    <source>
        <dbReference type="ARBA" id="ARBA00022989"/>
    </source>
</evidence>
<accession>A0A0S2IB84</accession>
<keyword evidence="8 11" id="KW-0496">Mitochondrion</keyword>
<comment type="function">
    <text evidence="8">Component of the cytochrome c oxidase, the last enzyme in the mitochondrial electron transport chain which drives oxidative phosphorylation. The respiratory chain contains 3 multisubunit complexes succinate dehydrogenase (complex II, CII), ubiquinol-cytochrome c oxidoreductase (cytochrome b-c1 complex, complex III, CIII) and cytochrome c oxidase (complex IV, CIV), that cooperate to transfer electrons derived from NADH and succinate to molecular oxygen, creating an electrochemical gradient over the inner membrane that drives transmembrane transport and the ATP synthase. Cytochrome c oxidase is the component of the respiratory chain that catalyzes the reduction of oxygen to water. Electrons originating from reduced cytochrome c in the intermembrane space (IMS) are transferred via the dinuclear copper A center (CU(A)) of subunit 2 and heme A of subunit 1 to the active site in subunit 1, a binuclear center (BNC) formed by heme A3 and copper B (CU(B)). The BNC reduces molecular oxygen to 2 water molecules using 4 electrons from cytochrome c in the IMS and 4 protons from the mitochondrial matrix.</text>
</comment>
<evidence type="ECO:0000256" key="2">
    <source>
        <dbReference type="ARBA" id="ARBA00010581"/>
    </source>
</evidence>
<dbReference type="SUPFAM" id="SSF81452">
    <property type="entry name" value="Cytochrome c oxidase subunit III-like"/>
    <property type="match status" value="1"/>
</dbReference>
<evidence type="ECO:0000256" key="3">
    <source>
        <dbReference type="ARBA" id="ARBA00015944"/>
    </source>
</evidence>
<reference evidence="11" key="1">
    <citation type="journal article" date="2015" name="PeerJ">
        <title>Phylogenetic analysis of higher-level relationships within Hydroidolina (Cnidaria: Hydrozoa) using mitochondrial genome data and insight into their mitochondrial transcription.</title>
        <authorList>
            <person name="Kayal E."/>
            <person name="Bentlage B."/>
            <person name="Cartwright P."/>
            <person name="Yanagihara A.A."/>
            <person name="Lindsay D.J."/>
            <person name="Hopcroft R.R."/>
            <person name="Collins A.G."/>
        </authorList>
    </citation>
    <scope>NUCLEOTIDE SEQUENCE</scope>
</reference>
<gene>
    <name evidence="11" type="primary">cox3</name>
</gene>
<sequence>MEKIFHPYHLVDPSPWPYVMAIGIFFTTLGLVIYFHYSKLLLLICGLIIIILCLIMWLKDIIREATFQGYHTKKALLGLKMGFILFIVSEILFFFSFFWAFFHSSLSPAIEIGVIWPPTGINPLNPFSIPLLNTIVLLSSGATVTWAHHSIVKGNRNEAIISLLLTIILGVIFTILQAFEYIEAPFNIADSVYGSTFFVATGFHGLHVIIGTIFLFICFLRLIAFHFTKTHHFGFEAASWYWHFVDVVWLFLYVCIYWWGC</sequence>
<keyword evidence="7 9" id="KW-0472">Membrane</keyword>
<dbReference type="GO" id="GO:0004129">
    <property type="term" value="F:cytochrome-c oxidase activity"/>
    <property type="evidence" value="ECO:0007669"/>
    <property type="project" value="InterPro"/>
</dbReference>
<dbReference type="InterPro" id="IPR033945">
    <property type="entry name" value="Cyt_c_oxase_su3_dom"/>
</dbReference>
<dbReference type="InterPro" id="IPR013833">
    <property type="entry name" value="Cyt_c_oxidase_su3_a-hlx"/>
</dbReference>
<dbReference type="EMBL" id="KT809334">
    <property type="protein sequence ID" value="ALO20792.1"/>
    <property type="molecule type" value="Genomic_DNA"/>
</dbReference>
<dbReference type="InterPro" id="IPR024791">
    <property type="entry name" value="Cyt_c/ubiquinol_Oxase_su3"/>
</dbReference>
<comment type="similarity">
    <text evidence="2 8">Belongs to the cytochrome c oxidase subunit 3 family.</text>
</comment>
<protein>
    <recommendedName>
        <fullName evidence="3 8">Cytochrome c oxidase subunit 3</fullName>
    </recommendedName>
</protein>
<feature type="transmembrane region" description="Helical" evidence="9">
    <location>
        <begin position="16"/>
        <end position="34"/>
    </location>
</feature>
<dbReference type="Gene3D" id="1.10.287.70">
    <property type="match status" value="1"/>
</dbReference>
<dbReference type="PROSITE" id="PS50253">
    <property type="entry name" value="COX3"/>
    <property type="match status" value="1"/>
</dbReference>
<dbReference type="GO" id="GO:0006123">
    <property type="term" value="P:mitochondrial electron transport, cytochrome c to oxygen"/>
    <property type="evidence" value="ECO:0007669"/>
    <property type="project" value="TreeGrafter"/>
</dbReference>
<evidence type="ECO:0000256" key="4">
    <source>
        <dbReference type="ARBA" id="ARBA00022692"/>
    </source>
</evidence>
<evidence type="ECO:0000259" key="10">
    <source>
        <dbReference type="PROSITE" id="PS50253"/>
    </source>
</evidence>
<name>A0A0S2IB84_9CNID</name>
<dbReference type="CDD" id="cd01665">
    <property type="entry name" value="Cyt_c_Oxidase_III"/>
    <property type="match status" value="1"/>
</dbReference>
<geneLocation type="mitochondrion" evidence="11"/>
<keyword evidence="4 8" id="KW-0812">Transmembrane</keyword>
<dbReference type="GO" id="GO:0016020">
    <property type="term" value="C:membrane"/>
    <property type="evidence" value="ECO:0007669"/>
    <property type="project" value="UniProtKB-SubCell"/>
</dbReference>
<evidence type="ECO:0000256" key="1">
    <source>
        <dbReference type="ARBA" id="ARBA00004141"/>
    </source>
</evidence>
<feature type="transmembrane region" description="Helical" evidence="9">
    <location>
        <begin position="240"/>
        <end position="260"/>
    </location>
</feature>
<dbReference type="InterPro" id="IPR035973">
    <property type="entry name" value="Cyt_c_oxidase_su3-like_sf"/>
</dbReference>
<evidence type="ECO:0000313" key="11">
    <source>
        <dbReference type="EMBL" id="ALO20792.1"/>
    </source>
</evidence>
<evidence type="ECO:0000256" key="8">
    <source>
        <dbReference type="RuleBase" id="RU003375"/>
    </source>
</evidence>
<dbReference type="Gene3D" id="1.20.120.80">
    <property type="entry name" value="Cytochrome c oxidase, subunit III, four-helix bundle"/>
    <property type="match status" value="1"/>
</dbReference>
<dbReference type="Pfam" id="PF00510">
    <property type="entry name" value="COX3"/>
    <property type="match status" value="1"/>
</dbReference>
<feature type="transmembrane region" description="Helical" evidence="9">
    <location>
        <begin position="40"/>
        <end position="58"/>
    </location>
</feature>
<dbReference type="GO" id="GO:0005739">
    <property type="term" value="C:mitochondrion"/>
    <property type="evidence" value="ECO:0007669"/>
    <property type="project" value="TreeGrafter"/>
</dbReference>
<feature type="transmembrane region" description="Helical" evidence="9">
    <location>
        <begin position="159"/>
        <end position="179"/>
    </location>
</feature>
<keyword evidence="5" id="KW-1278">Translocase</keyword>
<feature type="domain" description="Heme-copper oxidase subunit III family profile" evidence="10">
    <location>
        <begin position="4"/>
        <end position="261"/>
    </location>
</feature>
<feature type="transmembrane region" description="Helical" evidence="9">
    <location>
        <begin position="199"/>
        <end position="220"/>
    </location>
</feature>
<dbReference type="FunFam" id="1.20.120.80:FF:000002">
    <property type="entry name" value="Cytochrome c oxidase subunit 3"/>
    <property type="match status" value="1"/>
</dbReference>
<dbReference type="InterPro" id="IPR000298">
    <property type="entry name" value="Cyt_c_oxidase-like_su3"/>
</dbReference>
<evidence type="ECO:0000256" key="7">
    <source>
        <dbReference type="ARBA" id="ARBA00023136"/>
    </source>
</evidence>
<feature type="transmembrane region" description="Helical" evidence="9">
    <location>
        <begin position="79"/>
        <end position="102"/>
    </location>
</feature>
<comment type="subcellular location">
    <subcellularLocation>
        <location evidence="1">Membrane</location>
        <topology evidence="1">Multi-pass membrane protein</topology>
    </subcellularLocation>
</comment>